<comment type="caution">
    <text evidence="1">The sequence shown here is derived from an EMBL/GenBank/DDBJ whole genome shotgun (WGS) entry which is preliminary data.</text>
</comment>
<gene>
    <name evidence="1" type="ORF">PGLA1383_LOCUS44903</name>
</gene>
<evidence type="ECO:0000313" key="1">
    <source>
        <dbReference type="EMBL" id="CAE8628239.1"/>
    </source>
</evidence>
<organism evidence="1 2">
    <name type="scientific">Polarella glacialis</name>
    <name type="common">Dinoflagellate</name>
    <dbReference type="NCBI Taxonomy" id="89957"/>
    <lineage>
        <taxon>Eukaryota</taxon>
        <taxon>Sar</taxon>
        <taxon>Alveolata</taxon>
        <taxon>Dinophyceae</taxon>
        <taxon>Suessiales</taxon>
        <taxon>Suessiaceae</taxon>
        <taxon>Polarella</taxon>
    </lineage>
</organism>
<name>A0A813GSA7_POLGL</name>
<dbReference type="EMBL" id="CAJNNV010029361">
    <property type="protein sequence ID" value="CAE8628239.1"/>
    <property type="molecule type" value="Genomic_DNA"/>
</dbReference>
<sequence>MGSQHPAWSIPQLGPCFSFLFEGIGFRDSIANLAPPTGPTAAPRETTCGGCRKVVMEFAQVSRGDPLCRSCIRTEDETLLEPLEAALRTFASSPLENGSQQH</sequence>
<dbReference type="Proteomes" id="UP000654075">
    <property type="component" value="Unassembled WGS sequence"/>
</dbReference>
<proteinExistence type="predicted"/>
<evidence type="ECO:0000313" key="2">
    <source>
        <dbReference type="Proteomes" id="UP000654075"/>
    </source>
</evidence>
<keyword evidence="2" id="KW-1185">Reference proteome</keyword>
<reference evidence="1" key="1">
    <citation type="submission" date="2021-02" db="EMBL/GenBank/DDBJ databases">
        <authorList>
            <person name="Dougan E. K."/>
            <person name="Rhodes N."/>
            <person name="Thang M."/>
            <person name="Chan C."/>
        </authorList>
    </citation>
    <scope>NUCLEOTIDE SEQUENCE</scope>
</reference>
<dbReference type="AlphaFoldDB" id="A0A813GSA7"/>
<protein>
    <submittedName>
        <fullName evidence="1">Uncharacterized protein</fullName>
    </submittedName>
</protein>
<accession>A0A813GSA7</accession>